<comment type="caution">
    <text evidence="1">The sequence shown here is derived from an EMBL/GenBank/DDBJ whole genome shotgun (WGS) entry which is preliminary data.</text>
</comment>
<dbReference type="VEuPathDB" id="FungiDB:RhiirFUN_021490"/>
<organism evidence="1 2">
    <name type="scientific">Rhizophagus irregularis</name>
    <dbReference type="NCBI Taxonomy" id="588596"/>
    <lineage>
        <taxon>Eukaryota</taxon>
        <taxon>Fungi</taxon>
        <taxon>Fungi incertae sedis</taxon>
        <taxon>Mucoromycota</taxon>
        <taxon>Glomeromycotina</taxon>
        <taxon>Glomeromycetes</taxon>
        <taxon>Glomerales</taxon>
        <taxon>Glomeraceae</taxon>
        <taxon>Rhizophagus</taxon>
    </lineage>
</organism>
<evidence type="ECO:0000313" key="2">
    <source>
        <dbReference type="Proteomes" id="UP000232722"/>
    </source>
</evidence>
<dbReference type="EMBL" id="LLXJ01000980">
    <property type="protein sequence ID" value="PKC04625.1"/>
    <property type="molecule type" value="Genomic_DNA"/>
</dbReference>
<dbReference type="VEuPathDB" id="FungiDB:RhiirA1_393879"/>
<sequence length="244" mass="29094">MINETKLEVIGDVDKDRLEKHFADRSRDIMFYDIPAYWSDTEIFELLNTNVGFVEYMRTKRCYKYKTVRVTLRFSNAYEKIYKEGGVNVSLTRKNRTSFLRMFDSRLSYGQIKDKFRWQATKRLESDAQQDDILVIKDFVKTYYGFFGKIIRVKGIRYIILYFNKELDLMNAINESVKLNDIRHGLWIKKQSDFIDDKGELQEFIGGPNYQNKASRSNDVQMEWEQQSGTSTHFASSRIHKQWK</sequence>
<protein>
    <submittedName>
        <fullName evidence="1">Uncharacterized protein</fullName>
    </submittedName>
</protein>
<gene>
    <name evidence="1" type="ORF">RhiirA5_379253</name>
</gene>
<proteinExistence type="predicted"/>
<dbReference type="VEuPathDB" id="FungiDB:FUN_020470"/>
<evidence type="ECO:0000313" key="1">
    <source>
        <dbReference type="EMBL" id="PKC04625.1"/>
    </source>
</evidence>
<reference evidence="1 2" key="2">
    <citation type="submission" date="2017-09" db="EMBL/GenBank/DDBJ databases">
        <title>Extensive intraspecific genome diversity in a model arbuscular mycorrhizal fungus.</title>
        <authorList>
            <person name="Chen E.C."/>
            <person name="Morin E."/>
            <person name="Beaudet D."/>
            <person name="Noel J."/>
            <person name="Ndikumana S."/>
            <person name="Charron P."/>
            <person name="St-Onge C."/>
            <person name="Giorgi J."/>
            <person name="Grigoriev I.V."/>
            <person name="Roux C."/>
            <person name="Martin F.M."/>
            <person name="Corradi N."/>
        </authorList>
    </citation>
    <scope>NUCLEOTIDE SEQUENCE [LARGE SCALE GENOMIC DNA]</scope>
    <source>
        <strain evidence="1 2">A5</strain>
    </source>
</reference>
<dbReference type="AlphaFoldDB" id="A0A2N0PCS0"/>
<accession>A0A2N0PCS0</accession>
<reference evidence="1 2" key="1">
    <citation type="submission" date="2016-04" db="EMBL/GenBank/DDBJ databases">
        <title>Genome analyses suggest a sexual origin of heterokaryosis in a supposedly ancient asexual fungus.</title>
        <authorList>
            <person name="Ropars J."/>
            <person name="Sedzielewska K."/>
            <person name="Noel J."/>
            <person name="Charron P."/>
            <person name="Farinelli L."/>
            <person name="Marton T."/>
            <person name="Kruger M."/>
            <person name="Pelin A."/>
            <person name="Brachmann A."/>
            <person name="Corradi N."/>
        </authorList>
    </citation>
    <scope>NUCLEOTIDE SEQUENCE [LARGE SCALE GENOMIC DNA]</scope>
    <source>
        <strain evidence="1 2">A5</strain>
    </source>
</reference>
<name>A0A2N0PCS0_9GLOM</name>
<dbReference type="Proteomes" id="UP000232722">
    <property type="component" value="Unassembled WGS sequence"/>
</dbReference>